<organism evidence="1 2">
    <name type="scientific">Piscirickettsia salmonis</name>
    <dbReference type="NCBI Taxonomy" id="1238"/>
    <lineage>
        <taxon>Bacteria</taxon>
        <taxon>Pseudomonadati</taxon>
        <taxon>Pseudomonadota</taxon>
        <taxon>Gammaproteobacteria</taxon>
        <taxon>Thiotrichales</taxon>
        <taxon>Piscirickettsiaceae</taxon>
        <taxon>Piscirickettsia</taxon>
    </lineage>
</organism>
<reference evidence="1 2" key="1">
    <citation type="journal article" date="2014" name="Genome Announc.">
        <title>Comparative Genome Analysis of Two Isolates of the Fish Pathogen Piscirickettsia salmonis from Different Hosts Reveals Major Differences in Virulence-Associated Secretion Systems.</title>
        <authorList>
            <person name="Bohle H."/>
            <person name="Henriquez P."/>
            <person name="Grothusen H."/>
            <person name="Navas E."/>
            <person name="Sandoval A."/>
            <person name="Bustamante F."/>
            <person name="Bustos P."/>
            <person name="Mancilla M."/>
        </authorList>
    </citation>
    <scope>NUCLEOTIDE SEQUENCE [LARGE SCALE GENOMIC DNA]</scope>
    <source>
        <strain evidence="2">B1-32597</strain>
    </source>
</reference>
<evidence type="ECO:0000313" key="2">
    <source>
        <dbReference type="Proteomes" id="UP000029558"/>
    </source>
</evidence>
<name>A0A1L6TA26_PISSA</name>
<dbReference type="AlphaFoldDB" id="A0A1L6TA26"/>
<dbReference type="EMBL" id="CP012508">
    <property type="protein sequence ID" value="ALB22079.1"/>
    <property type="molecule type" value="Genomic_DNA"/>
</dbReference>
<evidence type="ECO:0000313" key="1">
    <source>
        <dbReference type="EMBL" id="ALB22079.1"/>
    </source>
</evidence>
<dbReference type="RefSeq" id="WP_027243152.1">
    <property type="nucleotide sequence ID" value="NZ_CP012508.1"/>
</dbReference>
<proteinExistence type="predicted"/>
<accession>A0A1L6TA26</accession>
<sequence length="311" mass="34769">MFKRRLNPIQLNSLIAGLSSEHLSSVTLSDYQIDRTVDKKKNLRIKQALDADIKLGSEAGYLFKDTGQFVLFDCAKDSSRRHMQAGRIIPAPSVEDVITAYKKEKGGRLPTDKILLIPIIQCRGYLKGVMRRKHYALCVIHSGQLHLLNSQAPILDKFYPDKFKDIAKAEGLSYSGPLCYSTQYDNDRCGMFCFTLAKALVTGKISLQQLIDKQHIACVVSSEEVEENYAKHSELFEPVQQLSRCELRGLNNASSDYCGFVDDDDTAVLESSCGYGDDDFNLEPALKTANLGRLKKELQNTNTSAEKKAVK</sequence>
<gene>
    <name evidence="1" type="ORF">KU39_896</name>
</gene>
<dbReference type="Proteomes" id="UP000029558">
    <property type="component" value="Chromosome"/>
</dbReference>
<protein>
    <submittedName>
        <fullName evidence="1">CBS domain protein</fullName>
    </submittedName>
</protein>